<dbReference type="OrthoDB" id="1913265at2759"/>
<proteinExistence type="predicted"/>
<dbReference type="AlphaFoldDB" id="A0A8B9AES2"/>
<dbReference type="GeneID" id="103704742"/>
<keyword evidence="2" id="KW-0812">Transmembrane</keyword>
<organism evidence="4 5">
    <name type="scientific">Phoenix dactylifera</name>
    <name type="common">Date palm</name>
    <dbReference type="NCBI Taxonomy" id="42345"/>
    <lineage>
        <taxon>Eukaryota</taxon>
        <taxon>Viridiplantae</taxon>
        <taxon>Streptophyta</taxon>
        <taxon>Embryophyta</taxon>
        <taxon>Tracheophyta</taxon>
        <taxon>Spermatophyta</taxon>
        <taxon>Magnoliopsida</taxon>
        <taxon>Liliopsida</taxon>
        <taxon>Arecaceae</taxon>
        <taxon>Coryphoideae</taxon>
        <taxon>Phoeniceae</taxon>
        <taxon>Phoenix</taxon>
    </lineage>
</organism>
<feature type="transmembrane region" description="Helical" evidence="2">
    <location>
        <begin position="335"/>
        <end position="354"/>
    </location>
</feature>
<feature type="compositionally biased region" description="Low complexity" evidence="1">
    <location>
        <begin position="84"/>
        <end position="94"/>
    </location>
</feature>
<evidence type="ECO:0000256" key="1">
    <source>
        <dbReference type="SAM" id="MobiDB-lite"/>
    </source>
</evidence>
<dbReference type="GO" id="GO:0080120">
    <property type="term" value="P:CAAX-box protein maturation"/>
    <property type="evidence" value="ECO:0007669"/>
    <property type="project" value="UniProtKB-ARBA"/>
</dbReference>
<keyword evidence="2" id="KW-1133">Transmembrane helix</keyword>
<dbReference type="KEGG" id="pda:103704742"/>
<evidence type="ECO:0000259" key="3">
    <source>
        <dbReference type="Pfam" id="PF02517"/>
    </source>
</evidence>
<feature type="region of interest" description="Disordered" evidence="1">
    <location>
        <begin position="17"/>
        <end position="95"/>
    </location>
</feature>
<evidence type="ECO:0000256" key="2">
    <source>
        <dbReference type="SAM" id="Phobius"/>
    </source>
</evidence>
<dbReference type="PANTHER" id="PTHR36736">
    <property type="entry name" value="OS03G0100030 PROTEIN"/>
    <property type="match status" value="1"/>
</dbReference>
<dbReference type="PANTHER" id="PTHR36736:SF1">
    <property type="entry name" value="OS03G0100030 PROTEIN"/>
    <property type="match status" value="1"/>
</dbReference>
<name>A0A8B9AES2_PHODC</name>
<dbReference type="InterPro" id="IPR003675">
    <property type="entry name" value="Rce1/LyrA-like_dom"/>
</dbReference>
<feature type="domain" description="CAAX prenyl protease 2/Lysostaphin resistance protein A-like" evidence="3">
    <location>
        <begin position="195"/>
        <end position="345"/>
    </location>
</feature>
<protein>
    <submittedName>
        <fullName evidence="5">Uncharacterized protein LOC103704742</fullName>
    </submittedName>
</protein>
<feature type="compositionally biased region" description="Basic and acidic residues" evidence="1">
    <location>
        <begin position="53"/>
        <end position="63"/>
    </location>
</feature>
<sequence>MELSCVSPRAHSLLVSSSAASSTPSPSPSSPRGGLGFWSREGRKGIGRARVKASAERSGERIDGGSGGDHRRRGFAGAGPAMEASSSATTTSSTRDSEFPVWEKLGAVVRLSYGLGIYGAMALAGKFICSITGVDSTGGFHPSLKAIVEGLGYAAPPIMALLFILDDEVVKHSPHARAIRDVEDEELRSFFYGMSPWQFILMVTASSVGEELFYRVAVQGASAHMFLGSTEFLKDARGIASLTGMLPPFVPFARAFAAVITAALTGSLYYVATAPEDPTYVVAPVLPSCPGREDLKKLFAAWYEKRQMKKIYSPLLEGLLALYLGFEWIQTDNILAPMITHGIYSGVVLGHGLWKIHDHRRRLRQRIQQVRVEAKKSNKS</sequence>
<feature type="transmembrane region" description="Helical" evidence="2">
    <location>
        <begin position="311"/>
        <end position="329"/>
    </location>
</feature>
<reference evidence="5" key="2">
    <citation type="submission" date="2025-08" db="UniProtKB">
        <authorList>
            <consortium name="RefSeq"/>
        </authorList>
    </citation>
    <scope>IDENTIFICATION</scope>
    <source>
        <tissue evidence="5">Young leaves</tissue>
    </source>
</reference>
<accession>A0A8B9AES2</accession>
<keyword evidence="4" id="KW-1185">Reference proteome</keyword>
<keyword evidence="2" id="KW-0472">Membrane</keyword>
<dbReference type="RefSeq" id="XP_038982458.1">
    <property type="nucleotide sequence ID" value="XM_039126530.1"/>
</dbReference>
<dbReference type="Pfam" id="PF02517">
    <property type="entry name" value="Rce1-like"/>
    <property type="match status" value="1"/>
</dbReference>
<evidence type="ECO:0000313" key="5">
    <source>
        <dbReference type="RefSeq" id="XP_038982458.1"/>
    </source>
</evidence>
<dbReference type="GO" id="GO:0004175">
    <property type="term" value="F:endopeptidase activity"/>
    <property type="evidence" value="ECO:0007669"/>
    <property type="project" value="UniProtKB-ARBA"/>
</dbReference>
<reference evidence="4" key="1">
    <citation type="journal article" date="2019" name="Nat. Commun.">
        <title>Genome-wide association mapping of date palm fruit traits.</title>
        <authorList>
            <person name="Hazzouri K.M."/>
            <person name="Gros-Balthazard M."/>
            <person name="Flowers J.M."/>
            <person name="Copetti D."/>
            <person name="Lemansour A."/>
            <person name="Lebrun M."/>
            <person name="Masmoudi K."/>
            <person name="Ferrand S."/>
            <person name="Dhar M.I."/>
            <person name="Fresquez Z.A."/>
            <person name="Rosas U."/>
            <person name="Zhang J."/>
            <person name="Talag J."/>
            <person name="Lee S."/>
            <person name="Kudrna D."/>
            <person name="Powell R.F."/>
            <person name="Leitch I.J."/>
            <person name="Krueger R.R."/>
            <person name="Wing R.A."/>
            <person name="Amiri K.M.A."/>
            <person name="Purugganan M.D."/>
        </authorList>
    </citation>
    <scope>NUCLEOTIDE SEQUENCE [LARGE SCALE GENOMIC DNA]</scope>
    <source>
        <strain evidence="4">cv. Khalas</strain>
    </source>
</reference>
<gene>
    <name evidence="5" type="primary">LOC103704742</name>
</gene>
<dbReference type="Proteomes" id="UP000228380">
    <property type="component" value="Chromosome 5"/>
</dbReference>
<evidence type="ECO:0000313" key="4">
    <source>
        <dbReference type="Proteomes" id="UP000228380"/>
    </source>
</evidence>